<evidence type="ECO:0000256" key="4">
    <source>
        <dbReference type="ARBA" id="ARBA00022692"/>
    </source>
</evidence>
<proteinExistence type="inferred from homology"/>
<dbReference type="Pfam" id="PF01733">
    <property type="entry name" value="Nucleoside_tran"/>
    <property type="match status" value="1"/>
</dbReference>
<comment type="subcellular location">
    <subcellularLocation>
        <location evidence="1">Membrane</location>
        <topology evidence="1">Multi-pass membrane protein</topology>
    </subcellularLocation>
</comment>
<feature type="transmembrane region" description="Helical" evidence="7">
    <location>
        <begin position="16"/>
        <end position="44"/>
    </location>
</feature>
<name>A0A553PHX1_TIGCA</name>
<keyword evidence="6 7" id="KW-0472">Membrane</keyword>
<organism evidence="8 9">
    <name type="scientific">Tigriopus californicus</name>
    <name type="common">Marine copepod</name>
    <dbReference type="NCBI Taxonomy" id="6832"/>
    <lineage>
        <taxon>Eukaryota</taxon>
        <taxon>Metazoa</taxon>
        <taxon>Ecdysozoa</taxon>
        <taxon>Arthropoda</taxon>
        <taxon>Crustacea</taxon>
        <taxon>Multicrustacea</taxon>
        <taxon>Hexanauplia</taxon>
        <taxon>Copepoda</taxon>
        <taxon>Harpacticoida</taxon>
        <taxon>Harpacticidae</taxon>
        <taxon>Tigriopus</taxon>
    </lineage>
</organism>
<feature type="transmembrane region" description="Helical" evidence="7">
    <location>
        <begin position="124"/>
        <end position="144"/>
    </location>
</feature>
<dbReference type="PIRSF" id="PIRSF016379">
    <property type="entry name" value="ENT"/>
    <property type="match status" value="1"/>
</dbReference>
<protein>
    <recommendedName>
        <fullName evidence="10">Major facilitator superfamily (MFS) profile domain-containing protein</fullName>
    </recommendedName>
</protein>
<comment type="caution">
    <text evidence="8">The sequence shown here is derived from an EMBL/GenBank/DDBJ whole genome shotgun (WGS) entry which is preliminary data.</text>
</comment>
<evidence type="ECO:0000256" key="5">
    <source>
        <dbReference type="ARBA" id="ARBA00022989"/>
    </source>
</evidence>
<keyword evidence="5 7" id="KW-1133">Transmembrane helix</keyword>
<evidence type="ECO:0000313" key="8">
    <source>
        <dbReference type="EMBL" id="TRY77281.1"/>
    </source>
</evidence>
<evidence type="ECO:0000256" key="2">
    <source>
        <dbReference type="ARBA" id="ARBA00007965"/>
    </source>
</evidence>
<keyword evidence="4 7" id="KW-0812">Transmembrane</keyword>
<evidence type="ECO:0000313" key="9">
    <source>
        <dbReference type="Proteomes" id="UP000318571"/>
    </source>
</evidence>
<dbReference type="PANTHER" id="PTHR10332:SF88">
    <property type="entry name" value="EQUILIBRATIVE NUCLEOSIDE TRANSPORTER 1, ISOFORM A"/>
    <property type="match status" value="1"/>
</dbReference>
<dbReference type="OMA" id="TERAYFD"/>
<dbReference type="PANTHER" id="PTHR10332">
    <property type="entry name" value="EQUILIBRATIVE NUCLEOSIDE TRANSPORTER"/>
    <property type="match status" value="1"/>
</dbReference>
<feature type="transmembrane region" description="Helical" evidence="7">
    <location>
        <begin position="164"/>
        <end position="184"/>
    </location>
</feature>
<dbReference type="OrthoDB" id="6370660at2759"/>
<dbReference type="InterPro" id="IPR002259">
    <property type="entry name" value="Eqnu_transpt"/>
</dbReference>
<dbReference type="AlphaFoldDB" id="A0A553PHX1"/>
<keyword evidence="3" id="KW-0813">Transport</keyword>
<evidence type="ECO:0000256" key="6">
    <source>
        <dbReference type="ARBA" id="ARBA00023136"/>
    </source>
</evidence>
<feature type="transmembrane region" description="Helical" evidence="7">
    <location>
        <begin position="395"/>
        <end position="418"/>
    </location>
</feature>
<feature type="transmembrane region" description="Helical" evidence="7">
    <location>
        <begin position="97"/>
        <end position="117"/>
    </location>
</feature>
<gene>
    <name evidence="8" type="ORF">TCAL_10226</name>
</gene>
<evidence type="ECO:0000256" key="7">
    <source>
        <dbReference type="SAM" id="Phobius"/>
    </source>
</evidence>
<feature type="transmembrane region" description="Helical" evidence="7">
    <location>
        <begin position="249"/>
        <end position="271"/>
    </location>
</feature>
<feature type="transmembrane region" description="Helical" evidence="7">
    <location>
        <begin position="191"/>
        <end position="213"/>
    </location>
</feature>
<feature type="transmembrane region" description="Helical" evidence="7">
    <location>
        <begin position="353"/>
        <end position="375"/>
    </location>
</feature>
<comment type="similarity">
    <text evidence="2">Belongs to the SLC29A/ENT transporter (TC 2.A.57) family.</text>
</comment>
<evidence type="ECO:0000256" key="1">
    <source>
        <dbReference type="ARBA" id="ARBA00004141"/>
    </source>
</evidence>
<accession>A0A553PHX1</accession>
<dbReference type="EMBL" id="VCGU01000004">
    <property type="protein sequence ID" value="TRY77281.1"/>
    <property type="molecule type" value="Genomic_DNA"/>
</dbReference>
<dbReference type="InterPro" id="IPR036259">
    <property type="entry name" value="MFS_trans_sf"/>
</dbReference>
<reference evidence="8 9" key="1">
    <citation type="journal article" date="2018" name="Nat. Ecol. Evol.">
        <title>Genomic signatures of mitonuclear coevolution across populations of Tigriopus californicus.</title>
        <authorList>
            <person name="Barreto F.S."/>
            <person name="Watson E.T."/>
            <person name="Lima T.G."/>
            <person name="Willett C.S."/>
            <person name="Edmands S."/>
            <person name="Li W."/>
            <person name="Burton R.S."/>
        </authorList>
    </citation>
    <scope>NUCLEOTIDE SEQUENCE [LARGE SCALE GENOMIC DNA]</scope>
    <source>
        <strain evidence="8 9">San Diego</strain>
    </source>
</reference>
<dbReference type="Proteomes" id="UP000318571">
    <property type="component" value="Chromosome 5"/>
</dbReference>
<feature type="transmembrane region" description="Helical" evidence="7">
    <location>
        <begin position="65"/>
        <end position="91"/>
    </location>
</feature>
<keyword evidence="9" id="KW-1185">Reference proteome</keyword>
<feature type="transmembrane region" description="Helical" evidence="7">
    <location>
        <begin position="320"/>
        <end position="341"/>
    </location>
</feature>
<dbReference type="SUPFAM" id="SSF103473">
    <property type="entry name" value="MFS general substrate transporter"/>
    <property type="match status" value="1"/>
</dbReference>
<dbReference type="PRINTS" id="PR01130">
    <property type="entry name" value="DERENTRNSPRT"/>
</dbReference>
<sequence>MEMIPEKQVPKDRLNLIYWCIYYVGLVILLPWNILITVNGYWDYKFRNLNATLEDTGPTQIQKEFTAYLSIAANVPNAIFVILHALIGHWFSMRLRIFGSQVGQIVVFLFIVILSILDTDDWQRLFMILNLLIIALINTFSAIFQGSASANVGKFPVPYIGNMVSGAGMGGLLPALVNVIILAVEADFQVAGFYCFLIAEIMAILCLVVSVYIERTPFYAFYSTNETLVPQINPKRDVRIYKEVMRDSWIYILVNLINFTTTLAVFPGIMVLVEPADSDLDTLWAKTFFVPVLCFVLYNLSDVLGKQLAVWLQWPSVSKWNQVILLGAAIVRIALIPLIMFCNVSPSLRRSEVAFQSDVVYGILNAILGISNGYVGNLAMMFGPKVVKPEHQEVTSAFLIAALVIGCGIGSVLSVPLVKAL</sequence>
<dbReference type="GO" id="GO:0005886">
    <property type="term" value="C:plasma membrane"/>
    <property type="evidence" value="ECO:0007669"/>
    <property type="project" value="TreeGrafter"/>
</dbReference>
<evidence type="ECO:0008006" key="10">
    <source>
        <dbReference type="Google" id="ProtNLM"/>
    </source>
</evidence>
<evidence type="ECO:0000256" key="3">
    <source>
        <dbReference type="ARBA" id="ARBA00022448"/>
    </source>
</evidence>
<dbReference type="GO" id="GO:0005337">
    <property type="term" value="F:nucleoside transmembrane transporter activity"/>
    <property type="evidence" value="ECO:0007669"/>
    <property type="project" value="InterPro"/>
</dbReference>